<dbReference type="InterPro" id="IPR002048">
    <property type="entry name" value="EF_hand_dom"/>
</dbReference>
<dbReference type="InterPro" id="IPR011992">
    <property type="entry name" value="EF-hand-dom_pair"/>
</dbReference>
<dbReference type="PROSITE" id="PS00018">
    <property type="entry name" value="EF_HAND_1"/>
    <property type="match status" value="2"/>
</dbReference>
<evidence type="ECO:0000313" key="3">
    <source>
        <dbReference type="EMBL" id="KJB14570.1"/>
    </source>
</evidence>
<gene>
    <name evidence="3" type="ORF">B456_002G131800</name>
</gene>
<protein>
    <recommendedName>
        <fullName evidence="2">EF-hand domain-containing protein</fullName>
    </recommendedName>
</protein>
<dbReference type="STRING" id="29730.A0A0D2R5B7"/>
<dbReference type="Proteomes" id="UP000032304">
    <property type="component" value="Chromosome 2"/>
</dbReference>
<feature type="domain" description="EF-hand" evidence="2">
    <location>
        <begin position="124"/>
        <end position="159"/>
    </location>
</feature>
<feature type="domain" description="EF-hand" evidence="2">
    <location>
        <begin position="168"/>
        <end position="195"/>
    </location>
</feature>
<dbReference type="Gramene" id="KJB14570">
    <property type="protein sequence ID" value="KJB14570"/>
    <property type="gene ID" value="B456_002G131800"/>
</dbReference>
<evidence type="ECO:0000256" key="1">
    <source>
        <dbReference type="ARBA" id="ARBA00022837"/>
    </source>
</evidence>
<keyword evidence="4" id="KW-1185">Reference proteome</keyword>
<accession>A0A0D2R5B7</accession>
<organism evidence="3 4">
    <name type="scientific">Gossypium raimondii</name>
    <name type="common">Peruvian cotton</name>
    <name type="synonym">Gossypium klotzschianum subsp. raimondii</name>
    <dbReference type="NCBI Taxonomy" id="29730"/>
    <lineage>
        <taxon>Eukaryota</taxon>
        <taxon>Viridiplantae</taxon>
        <taxon>Streptophyta</taxon>
        <taxon>Embryophyta</taxon>
        <taxon>Tracheophyta</taxon>
        <taxon>Spermatophyta</taxon>
        <taxon>Magnoliopsida</taxon>
        <taxon>eudicotyledons</taxon>
        <taxon>Gunneridae</taxon>
        <taxon>Pentapetalae</taxon>
        <taxon>rosids</taxon>
        <taxon>malvids</taxon>
        <taxon>Malvales</taxon>
        <taxon>Malvaceae</taxon>
        <taxon>Malvoideae</taxon>
        <taxon>Gossypium</taxon>
    </lineage>
</organism>
<dbReference type="AlphaFoldDB" id="A0A0D2R5B7"/>
<dbReference type="Pfam" id="PF13499">
    <property type="entry name" value="EF-hand_7"/>
    <property type="match status" value="1"/>
</dbReference>
<dbReference type="PROSITE" id="PS50222">
    <property type="entry name" value="EF_HAND_2"/>
    <property type="match status" value="2"/>
</dbReference>
<dbReference type="EMBL" id="CM001741">
    <property type="protein sequence ID" value="KJB14570.1"/>
    <property type="molecule type" value="Genomic_DNA"/>
</dbReference>
<keyword evidence="1" id="KW-0106">Calcium</keyword>
<reference evidence="3 4" key="1">
    <citation type="journal article" date="2012" name="Nature">
        <title>Repeated polyploidization of Gossypium genomes and the evolution of spinnable cotton fibres.</title>
        <authorList>
            <person name="Paterson A.H."/>
            <person name="Wendel J.F."/>
            <person name="Gundlach H."/>
            <person name="Guo H."/>
            <person name="Jenkins J."/>
            <person name="Jin D."/>
            <person name="Llewellyn D."/>
            <person name="Showmaker K.C."/>
            <person name="Shu S."/>
            <person name="Udall J."/>
            <person name="Yoo M.J."/>
            <person name="Byers R."/>
            <person name="Chen W."/>
            <person name="Doron-Faigenboim A."/>
            <person name="Duke M.V."/>
            <person name="Gong L."/>
            <person name="Grimwood J."/>
            <person name="Grover C."/>
            <person name="Grupp K."/>
            <person name="Hu G."/>
            <person name="Lee T.H."/>
            <person name="Li J."/>
            <person name="Lin L."/>
            <person name="Liu T."/>
            <person name="Marler B.S."/>
            <person name="Page J.T."/>
            <person name="Roberts A.W."/>
            <person name="Romanel E."/>
            <person name="Sanders W.S."/>
            <person name="Szadkowski E."/>
            <person name="Tan X."/>
            <person name="Tang H."/>
            <person name="Xu C."/>
            <person name="Wang J."/>
            <person name="Wang Z."/>
            <person name="Zhang D."/>
            <person name="Zhang L."/>
            <person name="Ashrafi H."/>
            <person name="Bedon F."/>
            <person name="Bowers J.E."/>
            <person name="Brubaker C.L."/>
            <person name="Chee P.W."/>
            <person name="Das S."/>
            <person name="Gingle A.R."/>
            <person name="Haigler C.H."/>
            <person name="Harker D."/>
            <person name="Hoffmann L.V."/>
            <person name="Hovav R."/>
            <person name="Jones D.C."/>
            <person name="Lemke C."/>
            <person name="Mansoor S."/>
            <person name="ur Rahman M."/>
            <person name="Rainville L.N."/>
            <person name="Rambani A."/>
            <person name="Reddy U.K."/>
            <person name="Rong J.K."/>
            <person name="Saranga Y."/>
            <person name="Scheffler B.E."/>
            <person name="Scheffler J.A."/>
            <person name="Stelly D.M."/>
            <person name="Triplett B.A."/>
            <person name="Van Deynze A."/>
            <person name="Vaslin M.F."/>
            <person name="Waghmare V.N."/>
            <person name="Walford S.A."/>
            <person name="Wright R.J."/>
            <person name="Zaki E.A."/>
            <person name="Zhang T."/>
            <person name="Dennis E.S."/>
            <person name="Mayer K.F."/>
            <person name="Peterson D.G."/>
            <person name="Rokhsar D.S."/>
            <person name="Wang X."/>
            <person name="Schmutz J."/>
        </authorList>
    </citation>
    <scope>NUCLEOTIDE SEQUENCE [LARGE SCALE GENOMIC DNA]</scope>
</reference>
<proteinExistence type="predicted"/>
<dbReference type="CDD" id="cd00051">
    <property type="entry name" value="EFh"/>
    <property type="match status" value="1"/>
</dbReference>
<sequence>MKKTYAKARDVDEVDANATSIFLGFQRVLDLSKYLTVPLFHKYRDKKSTFQFIIYKVHGRVVIYIKNIFGELEGFFTMMHIFSSITSTQNSNLDDGAFVPKGIDKACPRATWPATGKKRASVPITEEQVRGIFHRYDTNRDGLLSKQELKNAFSSLGSRMPGVRAWLALQHADVNGDGYINEAEFDKLVKYTLKRGYKFN</sequence>
<dbReference type="eggNOG" id="ENOG502SFD6">
    <property type="taxonomic scope" value="Eukaryota"/>
</dbReference>
<dbReference type="OMA" id="RPANNEW"/>
<dbReference type="Gene3D" id="1.10.238.10">
    <property type="entry name" value="EF-hand"/>
    <property type="match status" value="1"/>
</dbReference>
<name>A0A0D2R5B7_GOSRA</name>
<dbReference type="SUPFAM" id="SSF47473">
    <property type="entry name" value="EF-hand"/>
    <property type="match status" value="1"/>
</dbReference>
<dbReference type="GO" id="GO:0005509">
    <property type="term" value="F:calcium ion binding"/>
    <property type="evidence" value="ECO:0007669"/>
    <property type="project" value="InterPro"/>
</dbReference>
<dbReference type="InterPro" id="IPR018247">
    <property type="entry name" value="EF_Hand_1_Ca_BS"/>
</dbReference>
<dbReference type="SMART" id="SM00054">
    <property type="entry name" value="EFh"/>
    <property type="match status" value="2"/>
</dbReference>
<evidence type="ECO:0000259" key="2">
    <source>
        <dbReference type="PROSITE" id="PS50222"/>
    </source>
</evidence>
<evidence type="ECO:0000313" key="4">
    <source>
        <dbReference type="Proteomes" id="UP000032304"/>
    </source>
</evidence>